<dbReference type="PANTHER" id="PTHR48090:SF8">
    <property type="entry name" value="GLYCOSYLTRANSFERASE CSBB-RELATED"/>
    <property type="match status" value="1"/>
</dbReference>
<proteinExistence type="inferred from homology"/>
<dbReference type="RefSeq" id="WP_036821449.1">
    <property type="nucleotide sequence ID" value="NZ_AVBF01000042.1"/>
</dbReference>
<keyword evidence="2" id="KW-1003">Cell membrane</keyword>
<gene>
    <name evidence="11" type="ORF">N782_14725</name>
</gene>
<evidence type="ECO:0000256" key="3">
    <source>
        <dbReference type="ARBA" id="ARBA00022676"/>
    </source>
</evidence>
<dbReference type="SUPFAM" id="SSF53448">
    <property type="entry name" value="Nucleotide-diphospho-sugar transferases"/>
    <property type="match status" value="1"/>
</dbReference>
<organism evidence="11 12">
    <name type="scientific">Pontibacillus yanchengensis Y32</name>
    <dbReference type="NCBI Taxonomy" id="1385514"/>
    <lineage>
        <taxon>Bacteria</taxon>
        <taxon>Bacillati</taxon>
        <taxon>Bacillota</taxon>
        <taxon>Bacilli</taxon>
        <taxon>Bacillales</taxon>
        <taxon>Bacillaceae</taxon>
        <taxon>Pontibacillus</taxon>
    </lineage>
</organism>
<comment type="subcellular location">
    <subcellularLocation>
        <location evidence="1">Cell membrane</location>
        <topology evidence="1">Multi-pass membrane protein</topology>
    </subcellularLocation>
</comment>
<feature type="transmembrane region" description="Helical" evidence="9">
    <location>
        <begin position="263"/>
        <end position="288"/>
    </location>
</feature>
<evidence type="ECO:0000256" key="8">
    <source>
        <dbReference type="ARBA" id="ARBA00038152"/>
    </source>
</evidence>
<sequence length="318" mass="35806">MDGSLISLILPSYNEEENIELIYDSIHKDMADLDYDYELIFIDDGSADGTLNSIQHLAATYPGVKYISFTRNFGKEAALLAGLQKANGDAVIILDADLQHPSYLIPEMIQGFEEGYDQVIARRNRNGESKLRKGLTTMFYKMINTLVDVTLQNGVGDFRLLSRNVVNDVLKLSEANRFSKGLFSWVGYEEKVINYENVNRQAGDSKWSFSNLLNYAIDGVVSFNTKPLRLCLYTGLFILLLSLGYITVMFIEVIRTGIDVPGYFSTISAILFLGGVQLVSLGVIGEYIGRIYNEVKQRPHYLIKETNIHDANDQISQY</sequence>
<evidence type="ECO:0000256" key="5">
    <source>
        <dbReference type="ARBA" id="ARBA00022692"/>
    </source>
</evidence>
<dbReference type="Proteomes" id="UP000030147">
    <property type="component" value="Unassembled WGS sequence"/>
</dbReference>
<dbReference type="InterPro" id="IPR050256">
    <property type="entry name" value="Glycosyltransferase_2"/>
</dbReference>
<dbReference type="STRING" id="1385514.N782_14725"/>
<keyword evidence="6 9" id="KW-1133">Transmembrane helix</keyword>
<evidence type="ECO:0000313" key="12">
    <source>
        <dbReference type="Proteomes" id="UP000030147"/>
    </source>
</evidence>
<evidence type="ECO:0000256" key="7">
    <source>
        <dbReference type="ARBA" id="ARBA00023136"/>
    </source>
</evidence>
<feature type="transmembrane region" description="Helical" evidence="9">
    <location>
        <begin position="230"/>
        <end position="251"/>
    </location>
</feature>
<keyword evidence="7 9" id="KW-0472">Membrane</keyword>
<comment type="similarity">
    <text evidence="8">Belongs to the glycosyltransferase 2 family. GtrB subfamily.</text>
</comment>
<evidence type="ECO:0000256" key="2">
    <source>
        <dbReference type="ARBA" id="ARBA00022475"/>
    </source>
</evidence>
<feature type="domain" description="Glycosyltransferase 2-like" evidence="10">
    <location>
        <begin position="7"/>
        <end position="169"/>
    </location>
</feature>
<dbReference type="OrthoDB" id="9807778at2"/>
<keyword evidence="12" id="KW-1185">Reference proteome</keyword>
<dbReference type="GO" id="GO:0005886">
    <property type="term" value="C:plasma membrane"/>
    <property type="evidence" value="ECO:0007669"/>
    <property type="project" value="UniProtKB-SubCell"/>
</dbReference>
<evidence type="ECO:0000256" key="9">
    <source>
        <dbReference type="SAM" id="Phobius"/>
    </source>
</evidence>
<evidence type="ECO:0000256" key="4">
    <source>
        <dbReference type="ARBA" id="ARBA00022679"/>
    </source>
</evidence>
<dbReference type="PANTHER" id="PTHR48090">
    <property type="entry name" value="UNDECAPRENYL-PHOSPHATE 4-DEOXY-4-FORMAMIDO-L-ARABINOSE TRANSFERASE-RELATED"/>
    <property type="match status" value="1"/>
</dbReference>
<evidence type="ECO:0000256" key="1">
    <source>
        <dbReference type="ARBA" id="ARBA00004651"/>
    </source>
</evidence>
<evidence type="ECO:0000259" key="10">
    <source>
        <dbReference type="Pfam" id="PF00535"/>
    </source>
</evidence>
<dbReference type="CDD" id="cd04187">
    <property type="entry name" value="DPM1_like_bac"/>
    <property type="match status" value="1"/>
</dbReference>
<name>A0A0A2TC02_9BACI</name>
<evidence type="ECO:0000313" key="11">
    <source>
        <dbReference type="EMBL" id="KGP71948.1"/>
    </source>
</evidence>
<dbReference type="InterPro" id="IPR029044">
    <property type="entry name" value="Nucleotide-diphossugar_trans"/>
</dbReference>
<dbReference type="GO" id="GO:0016757">
    <property type="term" value="F:glycosyltransferase activity"/>
    <property type="evidence" value="ECO:0007669"/>
    <property type="project" value="UniProtKB-KW"/>
</dbReference>
<evidence type="ECO:0000256" key="6">
    <source>
        <dbReference type="ARBA" id="ARBA00022989"/>
    </source>
</evidence>
<dbReference type="eggNOG" id="COG0463">
    <property type="taxonomic scope" value="Bacteria"/>
</dbReference>
<dbReference type="FunFam" id="3.90.550.10:FF:000079">
    <property type="entry name" value="Probable glycosyl transferase"/>
    <property type="match status" value="1"/>
</dbReference>
<dbReference type="Pfam" id="PF00535">
    <property type="entry name" value="Glycos_transf_2"/>
    <property type="match status" value="1"/>
</dbReference>
<dbReference type="EMBL" id="AVBF01000042">
    <property type="protein sequence ID" value="KGP71948.1"/>
    <property type="molecule type" value="Genomic_DNA"/>
</dbReference>
<reference evidence="11 12" key="1">
    <citation type="journal article" date="2015" name="Stand. Genomic Sci.">
        <title>High quality draft genome sequence of the moderately halophilic bacterium Pontibacillus yanchengensis Y32(T) and comparison among Pontibacillus genomes.</title>
        <authorList>
            <person name="Huang J."/>
            <person name="Qiao Z.X."/>
            <person name="Tang J.W."/>
            <person name="Wang G."/>
        </authorList>
    </citation>
    <scope>NUCLEOTIDE SEQUENCE [LARGE SCALE GENOMIC DNA]</scope>
    <source>
        <strain evidence="11 12">Y32</strain>
    </source>
</reference>
<accession>A0A0A2TC02</accession>
<dbReference type="AlphaFoldDB" id="A0A0A2TC02"/>
<dbReference type="Gene3D" id="3.90.550.10">
    <property type="entry name" value="Spore Coat Polysaccharide Biosynthesis Protein SpsA, Chain A"/>
    <property type="match status" value="1"/>
</dbReference>
<dbReference type="InterPro" id="IPR001173">
    <property type="entry name" value="Glyco_trans_2-like"/>
</dbReference>
<comment type="caution">
    <text evidence="11">The sequence shown here is derived from an EMBL/GenBank/DDBJ whole genome shotgun (WGS) entry which is preliminary data.</text>
</comment>
<protein>
    <submittedName>
        <fullName evidence="11">Glycosyltransferase</fullName>
    </submittedName>
</protein>
<keyword evidence="3" id="KW-0328">Glycosyltransferase</keyword>
<keyword evidence="5 9" id="KW-0812">Transmembrane</keyword>
<keyword evidence="4 11" id="KW-0808">Transferase</keyword>